<dbReference type="InterPro" id="IPR013762">
    <property type="entry name" value="Integrase-like_cat_sf"/>
</dbReference>
<dbReference type="PROSITE" id="PS51898">
    <property type="entry name" value="TYR_RECOMBINASE"/>
    <property type="match status" value="1"/>
</dbReference>
<evidence type="ECO:0000313" key="5">
    <source>
        <dbReference type="Proteomes" id="UP001162891"/>
    </source>
</evidence>
<protein>
    <recommendedName>
        <fullName evidence="3">Tyr recombinase domain-containing protein</fullName>
    </recommendedName>
</protein>
<reference evidence="5" key="1">
    <citation type="journal article" date="2022" name="Int. J. Syst. Evol. Microbiol.">
        <title>Anaeromyxobacter oryzae sp. nov., Anaeromyxobacter diazotrophicus sp. nov. and Anaeromyxobacter paludicola sp. nov., isolated from paddy soils.</title>
        <authorList>
            <person name="Itoh H."/>
            <person name="Xu Z."/>
            <person name="Mise K."/>
            <person name="Masuda Y."/>
            <person name="Ushijima N."/>
            <person name="Hayakawa C."/>
            <person name="Shiratori Y."/>
            <person name="Senoo K."/>
        </authorList>
    </citation>
    <scope>NUCLEOTIDE SEQUENCE [LARGE SCALE GENOMIC DNA]</scope>
    <source>
        <strain evidence="5">Red232</strain>
    </source>
</reference>
<sequence length="131" mass="14131">MLVNAALDIAAARLDAVLRGVRSLRPQVLYNDEGRTVNATMLWEWMRNATAAAGLEKRGGLHSLRHTFCSHLAMKAVTARTIQELAGHTTLTVTMRYMHLSPGAKEAAIRSLDASPTTDPGTTRAQAAVPP</sequence>
<gene>
    <name evidence="4" type="ORF">AMOR_49690</name>
</gene>
<feature type="region of interest" description="Disordered" evidence="2">
    <location>
        <begin position="112"/>
        <end position="131"/>
    </location>
</feature>
<dbReference type="InterPro" id="IPR011010">
    <property type="entry name" value="DNA_brk_join_enz"/>
</dbReference>
<dbReference type="Pfam" id="PF00589">
    <property type="entry name" value="Phage_integrase"/>
    <property type="match status" value="1"/>
</dbReference>
<evidence type="ECO:0000256" key="2">
    <source>
        <dbReference type="SAM" id="MobiDB-lite"/>
    </source>
</evidence>
<dbReference type="EMBL" id="AP025591">
    <property type="protein sequence ID" value="BDG05973.1"/>
    <property type="molecule type" value="Genomic_DNA"/>
</dbReference>
<evidence type="ECO:0000313" key="4">
    <source>
        <dbReference type="EMBL" id="BDG05973.1"/>
    </source>
</evidence>
<keyword evidence="1" id="KW-0233">DNA recombination</keyword>
<evidence type="ECO:0000256" key="1">
    <source>
        <dbReference type="ARBA" id="ARBA00023172"/>
    </source>
</evidence>
<feature type="compositionally biased region" description="Polar residues" evidence="2">
    <location>
        <begin position="114"/>
        <end position="125"/>
    </location>
</feature>
<dbReference type="Gene3D" id="1.10.443.10">
    <property type="entry name" value="Intergrase catalytic core"/>
    <property type="match status" value="1"/>
</dbReference>
<dbReference type="SUPFAM" id="SSF56349">
    <property type="entry name" value="DNA breaking-rejoining enzymes"/>
    <property type="match status" value="1"/>
</dbReference>
<organism evidence="4 5">
    <name type="scientific">Anaeromyxobacter oryzae</name>
    <dbReference type="NCBI Taxonomy" id="2918170"/>
    <lineage>
        <taxon>Bacteria</taxon>
        <taxon>Pseudomonadati</taxon>
        <taxon>Myxococcota</taxon>
        <taxon>Myxococcia</taxon>
        <taxon>Myxococcales</taxon>
        <taxon>Cystobacterineae</taxon>
        <taxon>Anaeromyxobacteraceae</taxon>
        <taxon>Anaeromyxobacter</taxon>
    </lineage>
</organism>
<keyword evidence="5" id="KW-1185">Reference proteome</keyword>
<feature type="domain" description="Tyr recombinase" evidence="3">
    <location>
        <begin position="1"/>
        <end position="110"/>
    </location>
</feature>
<accession>A0ABM7X2G6</accession>
<dbReference type="Proteomes" id="UP001162891">
    <property type="component" value="Chromosome"/>
</dbReference>
<evidence type="ECO:0000259" key="3">
    <source>
        <dbReference type="PROSITE" id="PS51898"/>
    </source>
</evidence>
<proteinExistence type="predicted"/>
<name>A0ABM7X2G6_9BACT</name>
<dbReference type="InterPro" id="IPR002104">
    <property type="entry name" value="Integrase_catalytic"/>
</dbReference>